<dbReference type="Pfam" id="PF05163">
    <property type="entry name" value="DinB"/>
    <property type="match status" value="1"/>
</dbReference>
<evidence type="ECO:0000313" key="4">
    <source>
        <dbReference type="Proteomes" id="UP000632154"/>
    </source>
</evidence>
<keyword evidence="2" id="KW-0479">Metal-binding</keyword>
<gene>
    <name evidence="3" type="ORF">GCM10017783_19760</name>
</gene>
<reference evidence="4" key="1">
    <citation type="journal article" date="2019" name="Int. J. Syst. Evol. Microbiol.">
        <title>The Global Catalogue of Microorganisms (GCM) 10K type strain sequencing project: providing services to taxonomists for standard genome sequencing and annotation.</title>
        <authorList>
            <consortium name="The Broad Institute Genomics Platform"/>
            <consortium name="The Broad Institute Genome Sequencing Center for Infectious Disease"/>
            <person name="Wu L."/>
            <person name="Ma J."/>
        </authorList>
    </citation>
    <scope>NUCLEOTIDE SEQUENCE [LARGE SCALE GENOMIC DNA]</scope>
    <source>
        <strain evidence="4">CGMCC 1.18439</strain>
    </source>
</reference>
<proteinExistence type="inferred from homology"/>
<dbReference type="InterPro" id="IPR007837">
    <property type="entry name" value="DinB"/>
</dbReference>
<keyword evidence="4" id="KW-1185">Reference proteome</keyword>
<dbReference type="Gene3D" id="1.20.120.450">
    <property type="entry name" value="dinb family like domain"/>
    <property type="match status" value="1"/>
</dbReference>
<evidence type="ECO:0000256" key="1">
    <source>
        <dbReference type="ARBA" id="ARBA00008635"/>
    </source>
</evidence>
<sequence>MTNLIPDQLLETFARNARVNDFLLDHLTDADLTLSDGRGGDTALQLLSHMASARGGWLLDIGLSPEHASELQNLAGGVNLWEWQARGPAEVRAMLTAGDRAVLKAVQAHVQAGKPFADPYAATAFPSNPAQFLSYIVIHDSHHWGQIMALLRMNGRSKERMTELEELWTLLRQ</sequence>
<evidence type="ECO:0000313" key="3">
    <source>
        <dbReference type="EMBL" id="GHG07255.1"/>
    </source>
</evidence>
<dbReference type="EMBL" id="BNAL01000027">
    <property type="protein sequence ID" value="GHG07255.1"/>
    <property type="molecule type" value="Genomic_DNA"/>
</dbReference>
<name>A0ABQ3KAH1_9DEIO</name>
<protein>
    <submittedName>
        <fullName evidence="3">Damage-inducible protein DinB</fullName>
    </submittedName>
</protein>
<dbReference type="PANTHER" id="PTHR37302">
    <property type="entry name" value="SLR1116 PROTEIN"/>
    <property type="match status" value="1"/>
</dbReference>
<dbReference type="InterPro" id="IPR034660">
    <property type="entry name" value="DinB/YfiT-like"/>
</dbReference>
<dbReference type="SUPFAM" id="SSF109854">
    <property type="entry name" value="DinB/YfiT-like putative metalloenzymes"/>
    <property type="match status" value="1"/>
</dbReference>
<evidence type="ECO:0000256" key="2">
    <source>
        <dbReference type="ARBA" id="ARBA00022723"/>
    </source>
</evidence>
<organism evidence="3 4">
    <name type="scientific">Deinococcus piscis</name>
    <dbReference type="NCBI Taxonomy" id="394230"/>
    <lineage>
        <taxon>Bacteria</taxon>
        <taxon>Thermotogati</taxon>
        <taxon>Deinococcota</taxon>
        <taxon>Deinococci</taxon>
        <taxon>Deinococcales</taxon>
        <taxon>Deinococcaceae</taxon>
        <taxon>Deinococcus</taxon>
    </lineage>
</organism>
<comment type="caution">
    <text evidence="3">The sequence shown here is derived from an EMBL/GenBank/DDBJ whole genome shotgun (WGS) entry which is preliminary data.</text>
</comment>
<comment type="similarity">
    <text evidence="1">Belongs to the DinB family.</text>
</comment>
<dbReference type="PANTHER" id="PTHR37302:SF1">
    <property type="entry name" value="PROTEIN DINB"/>
    <property type="match status" value="1"/>
</dbReference>
<dbReference type="Proteomes" id="UP000632154">
    <property type="component" value="Unassembled WGS sequence"/>
</dbReference>
<dbReference type="RefSeq" id="WP_189643582.1">
    <property type="nucleotide sequence ID" value="NZ_BNAL01000027.1"/>
</dbReference>
<accession>A0ABQ3KAH1</accession>